<dbReference type="AlphaFoldDB" id="A0A9P6E3S5"/>
<protein>
    <submittedName>
        <fullName evidence="2">Uncharacterized protein</fullName>
    </submittedName>
</protein>
<keyword evidence="3" id="KW-1185">Reference proteome</keyword>
<keyword evidence="1" id="KW-0812">Transmembrane</keyword>
<evidence type="ECO:0000313" key="3">
    <source>
        <dbReference type="Proteomes" id="UP000807306"/>
    </source>
</evidence>
<reference evidence="2" key="1">
    <citation type="submission" date="2020-11" db="EMBL/GenBank/DDBJ databases">
        <authorList>
            <consortium name="DOE Joint Genome Institute"/>
            <person name="Ahrendt S."/>
            <person name="Riley R."/>
            <person name="Andreopoulos W."/>
            <person name="Labutti K."/>
            <person name="Pangilinan J."/>
            <person name="Ruiz-Duenas F.J."/>
            <person name="Barrasa J.M."/>
            <person name="Sanchez-Garcia M."/>
            <person name="Camarero S."/>
            <person name="Miyauchi S."/>
            <person name="Serrano A."/>
            <person name="Linde D."/>
            <person name="Babiker R."/>
            <person name="Drula E."/>
            <person name="Ayuso-Fernandez I."/>
            <person name="Pacheco R."/>
            <person name="Padilla G."/>
            <person name="Ferreira P."/>
            <person name="Barriuso J."/>
            <person name="Kellner H."/>
            <person name="Castanera R."/>
            <person name="Alfaro M."/>
            <person name="Ramirez L."/>
            <person name="Pisabarro A.G."/>
            <person name="Kuo A."/>
            <person name="Tritt A."/>
            <person name="Lipzen A."/>
            <person name="He G."/>
            <person name="Yan M."/>
            <person name="Ng V."/>
            <person name="Cullen D."/>
            <person name="Martin F."/>
            <person name="Rosso M.-N."/>
            <person name="Henrissat B."/>
            <person name="Hibbett D."/>
            <person name="Martinez A.T."/>
            <person name="Grigoriev I.V."/>
        </authorList>
    </citation>
    <scope>NUCLEOTIDE SEQUENCE</scope>
    <source>
        <strain evidence="2">CBS 506.95</strain>
    </source>
</reference>
<dbReference type="EMBL" id="MU157970">
    <property type="protein sequence ID" value="KAF9521967.1"/>
    <property type="molecule type" value="Genomic_DNA"/>
</dbReference>
<keyword evidence="1" id="KW-1133">Transmembrane helix</keyword>
<sequence length="116" mass="13082">MNLYTSSCGGLPNQNTTHDLLQPPLTKTYPSLLHSVETSCLPMRLILEQRLTDMEIKSPDSRYPIILRELYAALLLAVTLSCTNIHVKKMQLNSKTLLHNRKSTANGAEARRCMDK</sequence>
<feature type="transmembrane region" description="Helical" evidence="1">
    <location>
        <begin position="70"/>
        <end position="87"/>
    </location>
</feature>
<proteinExistence type="predicted"/>
<evidence type="ECO:0000256" key="1">
    <source>
        <dbReference type="SAM" id="Phobius"/>
    </source>
</evidence>
<name>A0A9P6E3S5_9AGAR</name>
<evidence type="ECO:0000313" key="2">
    <source>
        <dbReference type="EMBL" id="KAF9521967.1"/>
    </source>
</evidence>
<organism evidence="2 3">
    <name type="scientific">Crepidotus variabilis</name>
    <dbReference type="NCBI Taxonomy" id="179855"/>
    <lineage>
        <taxon>Eukaryota</taxon>
        <taxon>Fungi</taxon>
        <taxon>Dikarya</taxon>
        <taxon>Basidiomycota</taxon>
        <taxon>Agaricomycotina</taxon>
        <taxon>Agaricomycetes</taxon>
        <taxon>Agaricomycetidae</taxon>
        <taxon>Agaricales</taxon>
        <taxon>Agaricineae</taxon>
        <taxon>Crepidotaceae</taxon>
        <taxon>Crepidotus</taxon>
    </lineage>
</organism>
<keyword evidence="1" id="KW-0472">Membrane</keyword>
<dbReference type="Proteomes" id="UP000807306">
    <property type="component" value="Unassembled WGS sequence"/>
</dbReference>
<gene>
    <name evidence="2" type="ORF">CPB83DRAFT_152349</name>
</gene>
<comment type="caution">
    <text evidence="2">The sequence shown here is derived from an EMBL/GenBank/DDBJ whole genome shotgun (WGS) entry which is preliminary data.</text>
</comment>
<accession>A0A9P6E3S5</accession>